<dbReference type="SUPFAM" id="SSF51735">
    <property type="entry name" value="NAD(P)-binding Rossmann-fold domains"/>
    <property type="match status" value="1"/>
</dbReference>
<proteinExistence type="predicted"/>
<dbReference type="PANTHER" id="PTHR43054">
    <property type="match status" value="1"/>
</dbReference>
<dbReference type="Pfam" id="PF01408">
    <property type="entry name" value="GFO_IDH_MocA"/>
    <property type="match status" value="1"/>
</dbReference>
<dbReference type="Pfam" id="PF22725">
    <property type="entry name" value="GFO_IDH_MocA_C3"/>
    <property type="match status" value="1"/>
</dbReference>
<evidence type="ECO:0000313" key="3">
    <source>
        <dbReference type="EMBL" id="OUP52284.1"/>
    </source>
</evidence>
<dbReference type="EMBL" id="NFKK01000011">
    <property type="protein sequence ID" value="OUP52284.1"/>
    <property type="molecule type" value="Genomic_DNA"/>
</dbReference>
<dbReference type="RefSeq" id="WP_087373403.1">
    <property type="nucleotide sequence ID" value="NZ_NFKK01000011.1"/>
</dbReference>
<evidence type="ECO:0000259" key="1">
    <source>
        <dbReference type="Pfam" id="PF01408"/>
    </source>
</evidence>
<dbReference type="PANTHER" id="PTHR43054:SF1">
    <property type="entry name" value="SCYLLO-INOSITOL 2-DEHYDROGENASE (NADP(+)) IOLU"/>
    <property type="match status" value="1"/>
</dbReference>
<dbReference type="InterPro" id="IPR055170">
    <property type="entry name" value="GFO_IDH_MocA-like_dom"/>
</dbReference>
<name>A0A1Y4L692_9FIRM</name>
<dbReference type="InterPro" id="IPR000683">
    <property type="entry name" value="Gfo/Idh/MocA-like_OxRdtase_N"/>
</dbReference>
<protein>
    <submittedName>
        <fullName evidence="3">Uncharacterized protein</fullName>
    </submittedName>
</protein>
<dbReference type="AlphaFoldDB" id="A0A1Y4L692"/>
<dbReference type="SUPFAM" id="SSF55347">
    <property type="entry name" value="Glyceraldehyde-3-phosphate dehydrogenase-like, C-terminal domain"/>
    <property type="match status" value="1"/>
</dbReference>
<evidence type="ECO:0000259" key="2">
    <source>
        <dbReference type="Pfam" id="PF22725"/>
    </source>
</evidence>
<organism evidence="3 4">
    <name type="scientific">Butyricicoccus pullicaecorum</name>
    <dbReference type="NCBI Taxonomy" id="501571"/>
    <lineage>
        <taxon>Bacteria</taxon>
        <taxon>Bacillati</taxon>
        <taxon>Bacillota</taxon>
        <taxon>Clostridia</taxon>
        <taxon>Eubacteriales</taxon>
        <taxon>Butyricicoccaceae</taxon>
        <taxon>Butyricicoccus</taxon>
    </lineage>
</organism>
<sequence>MLRLGILGTGKIVQEFLPHLAELDFEAVSILSTPRSVERAERLAAQYHIGRCVTDYDEMLQSEVDVIYVALPNHLHFSFAGRALEHGKHVICEKPMTSNVDELRTLIDVAKQNRVMLLEAMTLYHLPAYQAMRRDLAKLGPIKIVSLNYSQYSSRYDAFLQGIVQPAFDPAQSGGALMDINVYNIHALVGLFGKPAAVQYAANIARGIDTSGIALCRYPTFQAVCVGAKDCASRQTSVIEGERGVLSIEGPVSCMTGYTIDYHDGQREVHVEDNPPYRMVPEFQAFARILNEQDWAYHDTLMEYSLEAAQILEDARRCAGVRFPCDAF</sequence>
<dbReference type="Gene3D" id="3.30.360.10">
    <property type="entry name" value="Dihydrodipicolinate Reductase, domain 2"/>
    <property type="match status" value="1"/>
</dbReference>
<dbReference type="GO" id="GO:0000166">
    <property type="term" value="F:nucleotide binding"/>
    <property type="evidence" value="ECO:0007669"/>
    <property type="project" value="InterPro"/>
</dbReference>
<reference evidence="4" key="1">
    <citation type="submission" date="2017-04" db="EMBL/GenBank/DDBJ databases">
        <title>Function of individual gut microbiota members based on whole genome sequencing of pure cultures obtained from chicken caecum.</title>
        <authorList>
            <person name="Medvecky M."/>
            <person name="Cejkova D."/>
            <person name="Polansky O."/>
            <person name="Karasova D."/>
            <person name="Kubasova T."/>
            <person name="Cizek A."/>
            <person name="Rychlik I."/>
        </authorList>
    </citation>
    <scope>NUCLEOTIDE SEQUENCE [LARGE SCALE GENOMIC DNA]</scope>
    <source>
        <strain evidence="4">An180</strain>
    </source>
</reference>
<dbReference type="Proteomes" id="UP000195897">
    <property type="component" value="Unassembled WGS sequence"/>
</dbReference>
<feature type="domain" description="GFO/IDH/MocA-like oxidoreductase" evidence="2">
    <location>
        <begin position="138"/>
        <end position="246"/>
    </location>
</feature>
<accession>A0A1Y4L692</accession>
<comment type="caution">
    <text evidence="3">The sequence shown here is derived from an EMBL/GenBank/DDBJ whole genome shotgun (WGS) entry which is preliminary data.</text>
</comment>
<evidence type="ECO:0000313" key="4">
    <source>
        <dbReference type="Proteomes" id="UP000195897"/>
    </source>
</evidence>
<gene>
    <name evidence="3" type="ORF">B5F17_09590</name>
</gene>
<dbReference type="Gene3D" id="3.40.50.720">
    <property type="entry name" value="NAD(P)-binding Rossmann-like Domain"/>
    <property type="match status" value="1"/>
</dbReference>
<dbReference type="InterPro" id="IPR036291">
    <property type="entry name" value="NAD(P)-bd_dom_sf"/>
</dbReference>
<feature type="domain" description="Gfo/Idh/MocA-like oxidoreductase N-terminal" evidence="1">
    <location>
        <begin position="3"/>
        <end position="118"/>
    </location>
</feature>